<gene>
    <name evidence="2" type="ORF">PENNAL_c0186G08919</name>
</gene>
<proteinExistence type="predicted"/>
<name>A0A1V6WUQ2_PENNA</name>
<accession>A0A1V6WUQ2</accession>
<comment type="caution">
    <text evidence="2">The sequence shown here is derived from an EMBL/GenBank/DDBJ whole genome shotgun (WGS) entry which is preliminary data.</text>
</comment>
<dbReference type="AlphaFoldDB" id="A0A1V6WUQ2"/>
<protein>
    <recommendedName>
        <fullName evidence="1">Azaphilone pigments biosynthesis cluster protein L N-terminal domain-containing protein</fullName>
    </recommendedName>
</protein>
<dbReference type="Pfam" id="PF17111">
    <property type="entry name" value="PigL_N"/>
    <property type="match status" value="1"/>
</dbReference>
<evidence type="ECO:0000313" key="2">
    <source>
        <dbReference type="EMBL" id="OQE66602.1"/>
    </source>
</evidence>
<organism evidence="2 3">
    <name type="scientific">Penicillium nalgiovense</name>
    <dbReference type="NCBI Taxonomy" id="60175"/>
    <lineage>
        <taxon>Eukaryota</taxon>
        <taxon>Fungi</taxon>
        <taxon>Dikarya</taxon>
        <taxon>Ascomycota</taxon>
        <taxon>Pezizomycotina</taxon>
        <taxon>Eurotiomycetes</taxon>
        <taxon>Eurotiomycetidae</taxon>
        <taxon>Eurotiales</taxon>
        <taxon>Aspergillaceae</taxon>
        <taxon>Penicillium</taxon>
    </lineage>
</organism>
<evidence type="ECO:0000313" key="3">
    <source>
        <dbReference type="Proteomes" id="UP000191691"/>
    </source>
</evidence>
<dbReference type="EMBL" id="MOOB01000186">
    <property type="protein sequence ID" value="OQE66602.1"/>
    <property type="molecule type" value="Genomic_DNA"/>
</dbReference>
<keyword evidence="3" id="KW-1185">Reference proteome</keyword>
<reference evidence="3" key="1">
    <citation type="journal article" date="2017" name="Nat. Microbiol.">
        <title>Global analysis of biosynthetic gene clusters reveals vast potential of secondary metabolite production in Penicillium species.</title>
        <authorList>
            <person name="Nielsen J.C."/>
            <person name="Grijseels S."/>
            <person name="Prigent S."/>
            <person name="Ji B."/>
            <person name="Dainat J."/>
            <person name="Nielsen K.F."/>
            <person name="Frisvad J.C."/>
            <person name="Workman M."/>
            <person name="Nielsen J."/>
        </authorList>
    </citation>
    <scope>NUCLEOTIDE SEQUENCE [LARGE SCALE GENOMIC DNA]</scope>
    <source>
        <strain evidence="3">IBT 13039</strain>
    </source>
</reference>
<feature type="domain" description="Azaphilone pigments biosynthesis cluster protein L N-terminal" evidence="1">
    <location>
        <begin position="115"/>
        <end position="280"/>
    </location>
</feature>
<dbReference type="OMA" id="DNTISNW"/>
<evidence type="ECO:0000259" key="1">
    <source>
        <dbReference type="Pfam" id="PF17111"/>
    </source>
</evidence>
<sequence>MPYACSVRAPPYTLDDYHSLLRRLQKSHELDPIDIAPGLLASNFIIFQIFPLIMSPTFQTLAPEIIILVLENLSDSATLLAAILSCRHVHNAVKPYIPSVLKSIAISQIISLLYDSYALYKILRSVHPAPIDLRDLRDQARFLTQTLVALVGVAHYCAGDLLPLELPLQQCDIQCTSIALNIADNIVQPRDSAIKSWANTLSSYNMTFRVVTVKAKLASFPLSGDVLQQYRSMIEEAQSDLNDQIKSPIVAHHLRLETSNLQDMVLREKRSIEQCLHICNGALEFEMTKEFKVHKGQPTVISSINELLPEERQGLT</sequence>
<dbReference type="InterPro" id="IPR031348">
    <property type="entry name" value="PigL_N"/>
</dbReference>
<dbReference type="Proteomes" id="UP000191691">
    <property type="component" value="Unassembled WGS sequence"/>
</dbReference>